<dbReference type="EMBL" id="VCNI01000002">
    <property type="protein sequence ID" value="TMU54578.1"/>
    <property type="molecule type" value="Genomic_DNA"/>
</dbReference>
<evidence type="ECO:0000259" key="2">
    <source>
        <dbReference type="PROSITE" id="PS50110"/>
    </source>
</evidence>
<dbReference type="InterPro" id="IPR007492">
    <property type="entry name" value="LytTR_DNA-bd_dom"/>
</dbReference>
<evidence type="ECO:0000313" key="4">
    <source>
        <dbReference type="EMBL" id="TMU54578.1"/>
    </source>
</evidence>
<reference evidence="4 5" key="1">
    <citation type="submission" date="2019-05" db="EMBL/GenBank/DDBJ databases">
        <title>Flagellimonas sp. AsT0115, sp. nov., isolated from a marine red algae, Asparagopsis taxiformis.</title>
        <authorList>
            <person name="Kim J."/>
            <person name="Jeong S.E."/>
            <person name="Jeon C.O."/>
        </authorList>
    </citation>
    <scope>NUCLEOTIDE SEQUENCE [LARGE SCALE GENOMIC DNA]</scope>
    <source>
        <strain evidence="4 5">AsT0115</strain>
    </source>
</reference>
<evidence type="ECO:0000256" key="1">
    <source>
        <dbReference type="PROSITE-ProRule" id="PRU00169"/>
    </source>
</evidence>
<dbReference type="PANTHER" id="PTHR37299">
    <property type="entry name" value="TRANSCRIPTIONAL REGULATOR-RELATED"/>
    <property type="match status" value="1"/>
</dbReference>
<evidence type="ECO:0000259" key="3">
    <source>
        <dbReference type="PROSITE" id="PS50930"/>
    </source>
</evidence>
<proteinExistence type="predicted"/>
<dbReference type="Proteomes" id="UP000751614">
    <property type="component" value="Unassembled WGS sequence"/>
</dbReference>
<name>A0ABY2WIA3_9FLAO</name>
<feature type="domain" description="HTH LytTR-type" evidence="3">
    <location>
        <begin position="131"/>
        <end position="201"/>
    </location>
</feature>
<dbReference type="PANTHER" id="PTHR37299:SF1">
    <property type="entry name" value="STAGE 0 SPORULATION PROTEIN A HOMOLOG"/>
    <property type="match status" value="1"/>
</dbReference>
<dbReference type="Gene3D" id="2.40.50.1020">
    <property type="entry name" value="LytTr DNA-binding domain"/>
    <property type="match status" value="1"/>
</dbReference>
<feature type="modified residue" description="4-aspartylphosphate" evidence="1">
    <location>
        <position position="55"/>
    </location>
</feature>
<protein>
    <submittedName>
        <fullName evidence="4">Response regulator transcription factor</fullName>
    </submittedName>
</protein>
<dbReference type="InterPro" id="IPR046947">
    <property type="entry name" value="LytR-like"/>
</dbReference>
<sequence length="232" mass="27103">MTINCAIVEDEPLAVEKLTRYIEQLDLLSLKATFDNGIDALNYLQDNDIDLIFLDVQMKQLDGIEFLGCLKEVPQVIITSAYSEYALKGYEHRVTDFLLKPYGFDRFLKAVDNVSAKLKNDHKKGKSFVFIKTEYRMERVDLDDLLYVEGMKDYLSLVMKDKKIMTLMSFQKILDLLPNTNFVRVHKSFVVAIDKIESIERNRIKINERLIPISEGFKDSFFEFLKKKNYLI</sequence>
<dbReference type="Gene3D" id="3.40.50.2300">
    <property type="match status" value="1"/>
</dbReference>
<dbReference type="PROSITE" id="PS50930">
    <property type="entry name" value="HTH_LYTTR"/>
    <property type="match status" value="1"/>
</dbReference>
<dbReference type="SUPFAM" id="SSF52172">
    <property type="entry name" value="CheY-like"/>
    <property type="match status" value="1"/>
</dbReference>
<keyword evidence="5" id="KW-1185">Reference proteome</keyword>
<comment type="caution">
    <text evidence="4">The sequence shown here is derived from an EMBL/GenBank/DDBJ whole genome shotgun (WGS) entry which is preliminary data.</text>
</comment>
<keyword evidence="1" id="KW-0597">Phosphoprotein</keyword>
<dbReference type="PROSITE" id="PS50110">
    <property type="entry name" value="RESPONSE_REGULATORY"/>
    <property type="match status" value="1"/>
</dbReference>
<dbReference type="Pfam" id="PF04397">
    <property type="entry name" value="LytTR"/>
    <property type="match status" value="1"/>
</dbReference>
<feature type="domain" description="Response regulatory" evidence="2">
    <location>
        <begin position="4"/>
        <end position="115"/>
    </location>
</feature>
<dbReference type="SMART" id="SM00850">
    <property type="entry name" value="LytTR"/>
    <property type="match status" value="1"/>
</dbReference>
<dbReference type="RefSeq" id="WP_138835889.1">
    <property type="nucleotide sequence ID" value="NZ_VCNI01000002.1"/>
</dbReference>
<dbReference type="InterPro" id="IPR011006">
    <property type="entry name" value="CheY-like_superfamily"/>
</dbReference>
<evidence type="ECO:0000313" key="5">
    <source>
        <dbReference type="Proteomes" id="UP000751614"/>
    </source>
</evidence>
<gene>
    <name evidence="4" type="ORF">FGG15_10210</name>
</gene>
<dbReference type="InterPro" id="IPR001789">
    <property type="entry name" value="Sig_transdc_resp-reg_receiver"/>
</dbReference>
<dbReference type="SMART" id="SM00448">
    <property type="entry name" value="REC"/>
    <property type="match status" value="1"/>
</dbReference>
<accession>A0ABY2WIA3</accession>
<organism evidence="4 5">
    <name type="scientific">Flagellimonas algicola</name>
    <dbReference type="NCBI Taxonomy" id="2583815"/>
    <lineage>
        <taxon>Bacteria</taxon>
        <taxon>Pseudomonadati</taxon>
        <taxon>Bacteroidota</taxon>
        <taxon>Flavobacteriia</taxon>
        <taxon>Flavobacteriales</taxon>
        <taxon>Flavobacteriaceae</taxon>
        <taxon>Flagellimonas</taxon>
    </lineage>
</organism>
<dbReference type="Pfam" id="PF00072">
    <property type="entry name" value="Response_reg"/>
    <property type="match status" value="1"/>
</dbReference>